<accession>A0A369KZ70</accession>
<dbReference type="PANTHER" id="PTHR43041:SF1">
    <property type="entry name" value="METALLO-BETA-LACTAMASE DOMAIN-CONTAINING PROTEIN"/>
    <property type="match status" value="1"/>
</dbReference>
<dbReference type="InterPro" id="IPR036866">
    <property type="entry name" value="RibonucZ/Hydroxyglut_hydro"/>
</dbReference>
<comment type="caution">
    <text evidence="2">The sequence shown here is derived from an EMBL/GenBank/DDBJ whole genome shotgun (WGS) entry which is preliminary data.</text>
</comment>
<dbReference type="InterPro" id="IPR001279">
    <property type="entry name" value="Metallo-B-lactamas"/>
</dbReference>
<evidence type="ECO:0000313" key="2">
    <source>
        <dbReference type="EMBL" id="RDB36496.1"/>
    </source>
</evidence>
<dbReference type="AlphaFoldDB" id="A0A369KZ70"/>
<dbReference type="PANTHER" id="PTHR43041">
    <property type="entry name" value="HYDROLASE, METALLO-BETA-LACTAMASE SUPERFAMILY"/>
    <property type="match status" value="1"/>
</dbReference>
<sequence length="245" mass="28164">MLKKILHDQDNCKWVMFGRDPQKKNSVIDTNEYAIIVNNEAILLDPGGIEIFPAVLTAVSESLDIKNIKAYLCSHQDPDIMSSLALWLGLTPNAKVYISWLWSSFVAHFGGEYVENFITLPDEGAQFELNHKRFDFIPAHYCHSSGNFHFYDPEAKILFTGDMGAALVPGDYPLVVEDFKEHIRYMQKFHQRWMPSNDAKNKWVNRVRKLNPKMLCPQHGSIFTGENVKNFLDWIEDLEVGKVKS</sequence>
<dbReference type="RefSeq" id="WP_338635123.1">
    <property type="nucleotide sequence ID" value="NZ_CP146516.1"/>
</dbReference>
<reference evidence="2" key="1">
    <citation type="submission" date="2018-04" db="EMBL/GenBank/DDBJ databases">
        <title>Draft genome sequence of the Candidatus Spirobacillus cienkowskii, a pathogen of freshwater Daphnia species, reconstructed from hemolymph metagenomic reads.</title>
        <authorList>
            <person name="Bresciani L."/>
            <person name="Lemos L.N."/>
            <person name="Wale N."/>
            <person name="Lin J.Y."/>
            <person name="Fernandes G.R."/>
            <person name="Duffy M.A."/>
            <person name="Rodrigues J.M."/>
        </authorList>
    </citation>
    <scope>NUCLEOTIDE SEQUENCE [LARGE SCALE GENOMIC DNA]</scope>
    <source>
        <strain evidence="2">Binning01</strain>
    </source>
</reference>
<evidence type="ECO:0000259" key="1">
    <source>
        <dbReference type="SMART" id="SM00849"/>
    </source>
</evidence>
<dbReference type="SMART" id="SM00849">
    <property type="entry name" value="Lactamase_B"/>
    <property type="match status" value="1"/>
</dbReference>
<name>A0A369KZ70_9BACT</name>
<keyword evidence="3" id="KW-1185">Reference proteome</keyword>
<dbReference type="Gene3D" id="3.60.15.10">
    <property type="entry name" value="Ribonuclease Z/Hydroxyacylglutathione hydrolase-like"/>
    <property type="match status" value="1"/>
</dbReference>
<dbReference type="InterPro" id="IPR045761">
    <property type="entry name" value="ODP_dom"/>
</dbReference>
<evidence type="ECO:0000313" key="3">
    <source>
        <dbReference type="Proteomes" id="UP000253934"/>
    </source>
</evidence>
<dbReference type="Proteomes" id="UP000253934">
    <property type="component" value="Unassembled WGS sequence"/>
</dbReference>
<proteinExistence type="predicted"/>
<dbReference type="Pfam" id="PF19583">
    <property type="entry name" value="ODP"/>
    <property type="match status" value="1"/>
</dbReference>
<dbReference type="EMBL" id="QOVW01000060">
    <property type="protein sequence ID" value="RDB36496.1"/>
    <property type="molecule type" value="Genomic_DNA"/>
</dbReference>
<gene>
    <name evidence="2" type="ORF">DCC88_05030</name>
</gene>
<dbReference type="CDD" id="cd07709">
    <property type="entry name" value="flavodiiron_proteins_MBL-fold"/>
    <property type="match status" value="1"/>
</dbReference>
<organism evidence="2 3">
    <name type="scientific">Spirobacillus cienkowskii</name>
    <dbReference type="NCBI Taxonomy" id="495820"/>
    <lineage>
        <taxon>Bacteria</taxon>
        <taxon>Pseudomonadati</taxon>
        <taxon>Bdellovibrionota</taxon>
        <taxon>Oligoflexia</taxon>
        <taxon>Silvanigrellales</taxon>
        <taxon>Spirobacillus</taxon>
    </lineage>
</organism>
<feature type="domain" description="Metallo-beta-lactamase" evidence="1">
    <location>
        <begin position="29"/>
        <end position="219"/>
    </location>
</feature>
<protein>
    <submittedName>
        <fullName evidence="2">MBL fold metallo-hydrolase</fullName>
    </submittedName>
</protein>
<dbReference type="SUPFAM" id="SSF56281">
    <property type="entry name" value="Metallo-hydrolase/oxidoreductase"/>
    <property type="match status" value="1"/>
</dbReference>
<dbReference type="GO" id="GO:0016787">
    <property type="term" value="F:hydrolase activity"/>
    <property type="evidence" value="ECO:0007669"/>
    <property type="project" value="UniProtKB-KW"/>
</dbReference>